<name>A0A368QBL3_SETIT</name>
<gene>
    <name evidence="1" type="ORF">SETIT_3G049200v2</name>
</gene>
<dbReference type="AlphaFoldDB" id="A0A368QBL3"/>
<accession>A0A368QBL3</accession>
<organism evidence="1">
    <name type="scientific">Setaria italica</name>
    <name type="common">Foxtail millet</name>
    <name type="synonym">Panicum italicum</name>
    <dbReference type="NCBI Taxonomy" id="4555"/>
    <lineage>
        <taxon>Eukaryota</taxon>
        <taxon>Viridiplantae</taxon>
        <taxon>Streptophyta</taxon>
        <taxon>Embryophyta</taxon>
        <taxon>Tracheophyta</taxon>
        <taxon>Spermatophyta</taxon>
        <taxon>Magnoliopsida</taxon>
        <taxon>Liliopsida</taxon>
        <taxon>Poales</taxon>
        <taxon>Poaceae</taxon>
        <taxon>PACMAD clade</taxon>
        <taxon>Panicoideae</taxon>
        <taxon>Panicodae</taxon>
        <taxon>Paniceae</taxon>
        <taxon>Cenchrinae</taxon>
        <taxon>Setaria</taxon>
    </lineage>
</organism>
<proteinExistence type="predicted"/>
<reference evidence="1" key="1">
    <citation type="journal article" date="2012" name="Nat. Biotechnol.">
        <title>Reference genome sequence of the model plant Setaria.</title>
        <authorList>
            <person name="Bennetzen J.L."/>
            <person name="Schmutz J."/>
            <person name="Wang H."/>
            <person name="Percifield R."/>
            <person name="Hawkins J."/>
            <person name="Pontaroli A.C."/>
            <person name="Estep M."/>
            <person name="Feng L."/>
            <person name="Vaughn J.N."/>
            <person name="Grimwood J."/>
            <person name="Jenkins J."/>
            <person name="Barry K."/>
            <person name="Lindquist E."/>
            <person name="Hellsten U."/>
            <person name="Deshpande S."/>
            <person name="Wang X."/>
            <person name="Wu X."/>
            <person name="Mitros T."/>
            <person name="Triplett J."/>
            <person name="Yang X."/>
            <person name="Ye C.Y."/>
            <person name="Mauro-Herrera M."/>
            <person name="Wang L."/>
            <person name="Li P."/>
            <person name="Sharma M."/>
            <person name="Sharma R."/>
            <person name="Ronald P.C."/>
            <person name="Panaud O."/>
            <person name="Kellogg E.A."/>
            <person name="Brutnell T.P."/>
            <person name="Doust A.N."/>
            <person name="Tuskan G.A."/>
            <person name="Rokhsar D."/>
            <person name="Devos K.M."/>
        </authorList>
    </citation>
    <scope>NUCLEOTIDE SEQUENCE [LARGE SCALE GENOMIC DNA]</scope>
    <source>
        <strain evidence="1">Yugu1</strain>
    </source>
</reference>
<reference evidence="1" key="2">
    <citation type="submission" date="2015-07" db="EMBL/GenBank/DDBJ databases">
        <authorList>
            <person name="Noorani M."/>
        </authorList>
    </citation>
    <scope>NUCLEOTIDE SEQUENCE</scope>
    <source>
        <strain evidence="1">Yugu1</strain>
    </source>
</reference>
<evidence type="ECO:0000313" key="1">
    <source>
        <dbReference type="EMBL" id="RCV15329.1"/>
    </source>
</evidence>
<protein>
    <submittedName>
        <fullName evidence="1">Uncharacterized protein</fullName>
    </submittedName>
</protein>
<sequence length="101" mass="11122">MTGEKKIIKIPICENSDRAHHEVIVHLPVAVGLHPGHRSSQNRHPPTCSGIMHANHRGHMQTPGAGRHQCDLVADRSPCSAHTRQHRRLVCMAGMVLVRPG</sequence>
<dbReference type="EMBL" id="CM003530">
    <property type="protein sequence ID" value="RCV15329.1"/>
    <property type="molecule type" value="Genomic_DNA"/>
</dbReference>